<evidence type="ECO:0000256" key="18">
    <source>
        <dbReference type="RuleBase" id="RU004523"/>
    </source>
</evidence>
<evidence type="ECO:0000256" key="5">
    <source>
        <dbReference type="ARBA" id="ARBA00022714"/>
    </source>
</evidence>
<keyword evidence="7" id="KW-0479">Metal-binding</keyword>
<comment type="caution">
    <text evidence="23">The sequence shown here is derived from an EMBL/GenBank/DDBJ whole genome shotgun (WGS) entry which is preliminary data.</text>
</comment>
<dbReference type="GO" id="GO:0003954">
    <property type="term" value="F:NADH dehydrogenase activity"/>
    <property type="evidence" value="ECO:0007669"/>
    <property type="project" value="TreeGrafter"/>
</dbReference>
<dbReference type="InterPro" id="IPR019574">
    <property type="entry name" value="NADH_UbQ_OxRdtase_Gsu_4Fe4S-bd"/>
</dbReference>
<dbReference type="GO" id="GO:0051537">
    <property type="term" value="F:2 iron, 2 sulfur cluster binding"/>
    <property type="evidence" value="ECO:0007669"/>
    <property type="project" value="UniProtKB-KW"/>
</dbReference>
<feature type="domain" description="2Fe-2S ferredoxin-type" evidence="20">
    <location>
        <begin position="1"/>
        <end position="83"/>
    </location>
</feature>
<evidence type="ECO:0000313" key="23">
    <source>
        <dbReference type="EMBL" id="MBT1690072.1"/>
    </source>
</evidence>
<evidence type="ECO:0000256" key="12">
    <source>
        <dbReference type="ARBA" id="ARBA00023075"/>
    </source>
</evidence>
<dbReference type="Gene3D" id="3.40.50.740">
    <property type="match status" value="1"/>
</dbReference>
<dbReference type="Pfam" id="PF22117">
    <property type="entry name" value="Fer4_Nqo3"/>
    <property type="match status" value="1"/>
</dbReference>
<protein>
    <recommendedName>
        <fullName evidence="3">NADH-quinone oxidoreductase subunit G</fullName>
    </recommendedName>
    <alternativeName>
        <fullName evidence="14">NADH dehydrogenase I subunit G</fullName>
    </alternativeName>
    <alternativeName>
        <fullName evidence="15">NDH-1 subunit G</fullName>
    </alternativeName>
</protein>
<comment type="cofactor">
    <cofactor evidence="1">
        <name>[4Fe-4S] cluster</name>
        <dbReference type="ChEBI" id="CHEBI:49883"/>
    </cofactor>
</comment>
<dbReference type="InterPro" id="IPR006963">
    <property type="entry name" value="Mopterin_OxRdtase_4Fe-4S_dom"/>
</dbReference>
<dbReference type="Pfam" id="PF10588">
    <property type="entry name" value="NADH-G_4Fe-4S_3"/>
    <property type="match status" value="1"/>
</dbReference>
<dbReference type="PROSITE" id="PS00643">
    <property type="entry name" value="COMPLEX1_75K_3"/>
    <property type="match status" value="1"/>
</dbReference>
<dbReference type="GO" id="GO:0008137">
    <property type="term" value="F:NADH dehydrogenase (ubiquinone) activity"/>
    <property type="evidence" value="ECO:0007669"/>
    <property type="project" value="InterPro"/>
</dbReference>
<dbReference type="GO" id="GO:0048038">
    <property type="term" value="F:quinone binding"/>
    <property type="evidence" value="ECO:0007669"/>
    <property type="project" value="UniProtKB-KW"/>
</dbReference>
<dbReference type="Gene3D" id="3.10.20.740">
    <property type="match status" value="1"/>
</dbReference>
<gene>
    <name evidence="23" type="primary">nuoG</name>
    <name evidence="23" type="ORF">KK078_26140</name>
</gene>
<dbReference type="Proteomes" id="UP001319180">
    <property type="component" value="Unassembled WGS sequence"/>
</dbReference>
<dbReference type="InterPro" id="IPR050123">
    <property type="entry name" value="Prok_molybdopt-oxidoreductase"/>
</dbReference>
<dbReference type="NCBIfam" id="TIGR01973">
    <property type="entry name" value="NuoG"/>
    <property type="match status" value="1"/>
</dbReference>
<keyword evidence="23" id="KW-0560">Oxidoreductase</keyword>
<keyword evidence="6" id="KW-0874">Quinone</keyword>
<dbReference type="GO" id="GO:0051539">
    <property type="term" value="F:4 iron, 4 sulfur cluster binding"/>
    <property type="evidence" value="ECO:0007669"/>
    <property type="project" value="UniProtKB-KW"/>
</dbReference>
<proteinExistence type="inferred from homology"/>
<name>A0AAP2DIM7_9BACT</name>
<evidence type="ECO:0000256" key="17">
    <source>
        <dbReference type="ARBA" id="ARBA00047712"/>
    </source>
</evidence>
<dbReference type="CDD" id="cd02788">
    <property type="entry name" value="MopB_CT_NDH-1_NuoG2-N7"/>
    <property type="match status" value="1"/>
</dbReference>
<dbReference type="GO" id="GO:0042773">
    <property type="term" value="P:ATP synthesis coupled electron transport"/>
    <property type="evidence" value="ECO:0007669"/>
    <property type="project" value="InterPro"/>
</dbReference>
<evidence type="ECO:0000256" key="7">
    <source>
        <dbReference type="ARBA" id="ARBA00022723"/>
    </source>
</evidence>
<keyword evidence="11" id="KW-0520">NAD</keyword>
<dbReference type="GO" id="GO:0016020">
    <property type="term" value="C:membrane"/>
    <property type="evidence" value="ECO:0007669"/>
    <property type="project" value="InterPro"/>
</dbReference>
<keyword evidence="24" id="KW-1185">Reference proteome</keyword>
<dbReference type="InterPro" id="IPR001041">
    <property type="entry name" value="2Fe-2S_ferredoxin-type"/>
</dbReference>
<dbReference type="GO" id="GO:0046872">
    <property type="term" value="F:metal ion binding"/>
    <property type="evidence" value="ECO:0007669"/>
    <property type="project" value="UniProtKB-KW"/>
</dbReference>
<comment type="similarity">
    <text evidence="2 18">Belongs to the complex I 75 kDa subunit family.</text>
</comment>
<reference evidence="23 24" key="1">
    <citation type="submission" date="2021-05" db="EMBL/GenBank/DDBJ databases">
        <title>A Polyphasic approach of four new species of the genus Ohtaekwangia: Ohtaekwangia histidinii sp. nov., Ohtaekwangia cretensis sp. nov., Ohtaekwangia indiensis sp. nov., Ohtaekwangia reichenbachii sp. nov. from diverse environment.</title>
        <authorList>
            <person name="Octaviana S."/>
        </authorList>
    </citation>
    <scope>NUCLEOTIDE SEQUENCE [LARGE SCALE GENOMIC DNA]</scope>
    <source>
        <strain evidence="23 24">PWU37</strain>
    </source>
</reference>
<dbReference type="Gene3D" id="2.20.25.90">
    <property type="entry name" value="ADC-like domains"/>
    <property type="match status" value="1"/>
</dbReference>
<dbReference type="SUPFAM" id="SSF54292">
    <property type="entry name" value="2Fe-2S ferredoxin-like"/>
    <property type="match status" value="1"/>
</dbReference>
<evidence type="ECO:0000256" key="2">
    <source>
        <dbReference type="ARBA" id="ARBA00005404"/>
    </source>
</evidence>
<feature type="domain" description="4Fe-4S Mo/W bis-MGD-type" evidence="21">
    <location>
        <begin position="221"/>
        <end position="277"/>
    </location>
</feature>
<dbReference type="AlphaFoldDB" id="A0AAP2DIM7"/>
<evidence type="ECO:0000256" key="15">
    <source>
        <dbReference type="ARBA" id="ARBA00032783"/>
    </source>
</evidence>
<feature type="region of interest" description="Disordered" evidence="19">
    <location>
        <begin position="700"/>
        <end position="724"/>
    </location>
</feature>
<evidence type="ECO:0000256" key="11">
    <source>
        <dbReference type="ARBA" id="ARBA00023027"/>
    </source>
</evidence>
<dbReference type="PROSITE" id="PS51669">
    <property type="entry name" value="4FE4S_MOW_BIS_MGD"/>
    <property type="match status" value="1"/>
</dbReference>
<sequence length="913" mass="101479">MATIVIDGKTYEIPTGKNLLETCLTLGFDLPYFCWHPALGSVGACRQCAVKVYKDENDTRGRLVMSCMEAVTPNQRISISDPEAKAFREQVIEWLMTNHPHDCAVCDEGGSCHLQDMTVMTGHDYRRFRFKKRTHRNQYLGPFINHEMNRCIQCYRCVRFYKDYAGGKDLDVYASKSNVYFGREEDGILESEFSGNLAEVCPTGVFTDKTLKEHYTRKWDLTMSPSVCQHCSIGCNTVAGERYGTLRMIANRFHGQVNGYFLCDRGRFGYEFVNADKRIRQAWTGESVVSPEQLLNHMAPAWNQSKKVIGIGSPRASLQSNFALKALVGADNFYHGVSDNEHDLADLAIRIFREGSVRTPSTREVEKADAVFILGEDITNTAPILALAVRQAVRHEPGKAADAVHIPGWHDAARREMAQQSKGPLFVTSVHTTKLDELARDVYRAAPDDIARLGFAVAHRLDPQVPDATDLPEAVAQLADRIAQALLAAERPVIISGACCESGCVMKAAANVAWALQKKKQQTGLVLTMLECNSLGLAMMGGHRLHAAFNAVMNGHADTVIVMENDLYRHGKADEVDAFLSKCQRVIVLDHLLHKTVSKASVIIPAGTFAESDGTLVNNEGRAQRFFQAYEPTDIIRESWRWLLTLGHRIGNSRMAPWQNFEDVTLAMDREEPLLRGVAGVTPPSAFRIAGQRIARETHRYSGRTSQQANINVSEPKPPEDPDSPLSYTMEGFHGQPPSSLIPYFWAPGWNSVQSVNKYQAEVGGSLRDDDPGVRLLEPRTEGTLPYFVGVPERFRPLDDHLWIVSLHHIFGSEELSAHAPSVAQRVPQPYILLHPSDAAALGVETGHPLVFTIESQSYRLPVKLSDVLPVGIAGMPYGIDGVPYADLPEWAIVPRGNQRQNLNDLSYAKRHA</sequence>
<evidence type="ECO:0000256" key="6">
    <source>
        <dbReference type="ARBA" id="ARBA00022719"/>
    </source>
</evidence>
<dbReference type="SUPFAM" id="SSF50692">
    <property type="entry name" value="ADC-like"/>
    <property type="match status" value="1"/>
</dbReference>
<dbReference type="Pfam" id="PF00384">
    <property type="entry name" value="Molybdopterin"/>
    <property type="match status" value="1"/>
</dbReference>
<evidence type="ECO:0000259" key="22">
    <source>
        <dbReference type="PROSITE" id="PS51839"/>
    </source>
</evidence>
<dbReference type="SMART" id="SM00929">
    <property type="entry name" value="NADH-G_4Fe-4S_3"/>
    <property type="match status" value="1"/>
</dbReference>
<keyword evidence="4" id="KW-0004">4Fe-4S</keyword>
<evidence type="ECO:0000256" key="10">
    <source>
        <dbReference type="ARBA" id="ARBA00023014"/>
    </source>
</evidence>
<evidence type="ECO:0000256" key="19">
    <source>
        <dbReference type="SAM" id="MobiDB-lite"/>
    </source>
</evidence>
<evidence type="ECO:0000256" key="14">
    <source>
        <dbReference type="ARBA" id="ARBA00031577"/>
    </source>
</evidence>
<comment type="catalytic activity">
    <reaction evidence="17">
        <text>a quinone + NADH + 5 H(+)(in) = a quinol + NAD(+) + 4 H(+)(out)</text>
        <dbReference type="Rhea" id="RHEA:57888"/>
        <dbReference type="ChEBI" id="CHEBI:15378"/>
        <dbReference type="ChEBI" id="CHEBI:24646"/>
        <dbReference type="ChEBI" id="CHEBI:57540"/>
        <dbReference type="ChEBI" id="CHEBI:57945"/>
        <dbReference type="ChEBI" id="CHEBI:132124"/>
    </reaction>
</comment>
<accession>A0AAP2DIM7</accession>
<keyword evidence="12" id="KW-0830">Ubiquinone</keyword>
<dbReference type="SMART" id="SM00926">
    <property type="entry name" value="Molybdop_Fe4S4"/>
    <property type="match status" value="1"/>
</dbReference>
<feature type="compositionally biased region" description="Polar residues" evidence="19">
    <location>
        <begin position="703"/>
        <end position="713"/>
    </location>
</feature>
<dbReference type="InterPro" id="IPR010228">
    <property type="entry name" value="NADH_UbQ_OxRdtase_Gsu"/>
</dbReference>
<evidence type="ECO:0000259" key="20">
    <source>
        <dbReference type="PROSITE" id="PS51085"/>
    </source>
</evidence>
<feature type="domain" description="4Fe-4S His(Cys)3-ligated-type" evidence="22">
    <location>
        <begin position="83"/>
        <end position="122"/>
    </location>
</feature>
<dbReference type="EMBL" id="JAHESC010000054">
    <property type="protein sequence ID" value="MBT1690072.1"/>
    <property type="molecule type" value="Genomic_DNA"/>
</dbReference>
<keyword evidence="10" id="KW-0411">Iron-sulfur</keyword>
<dbReference type="InterPro" id="IPR054351">
    <property type="entry name" value="NADH_UbQ_OxRdtase_ferredoxin"/>
</dbReference>
<keyword evidence="5" id="KW-0001">2Fe-2S</keyword>
<dbReference type="PROSITE" id="PS00641">
    <property type="entry name" value="COMPLEX1_75K_1"/>
    <property type="match status" value="1"/>
</dbReference>
<dbReference type="InterPro" id="IPR000283">
    <property type="entry name" value="NADH_UbQ_OxRdtase_75kDa_su_CS"/>
</dbReference>
<evidence type="ECO:0000256" key="4">
    <source>
        <dbReference type="ARBA" id="ARBA00022485"/>
    </source>
</evidence>
<evidence type="ECO:0000256" key="3">
    <source>
        <dbReference type="ARBA" id="ARBA00019902"/>
    </source>
</evidence>
<dbReference type="RefSeq" id="WP_254093292.1">
    <property type="nucleotide sequence ID" value="NZ_JAHESC010000054.1"/>
</dbReference>
<dbReference type="CDD" id="cd02771">
    <property type="entry name" value="MopB_NDH-1_NuoG2-N7"/>
    <property type="match status" value="1"/>
</dbReference>
<dbReference type="FunFam" id="3.10.20.740:FF:000002">
    <property type="entry name" value="NADH-quinone oxidoreductase"/>
    <property type="match status" value="1"/>
</dbReference>
<dbReference type="InterPro" id="IPR006656">
    <property type="entry name" value="Mopterin_OxRdtase"/>
</dbReference>
<dbReference type="InterPro" id="IPR036010">
    <property type="entry name" value="2Fe-2S_ferredoxin-like_sf"/>
</dbReference>
<organism evidence="23 24">
    <name type="scientific">Dawidia soli</name>
    <dbReference type="NCBI Taxonomy" id="2782352"/>
    <lineage>
        <taxon>Bacteria</taxon>
        <taxon>Pseudomonadati</taxon>
        <taxon>Bacteroidota</taxon>
        <taxon>Cytophagia</taxon>
        <taxon>Cytophagales</taxon>
        <taxon>Chryseotaleaceae</taxon>
        <taxon>Dawidia</taxon>
    </lineage>
</organism>
<dbReference type="PANTHER" id="PTHR43105">
    <property type="entry name" value="RESPIRATORY NITRATE REDUCTASE"/>
    <property type="match status" value="1"/>
</dbReference>
<dbReference type="Gene3D" id="2.40.40.20">
    <property type="match status" value="1"/>
</dbReference>
<dbReference type="Pfam" id="PF04879">
    <property type="entry name" value="Molybdop_Fe4S4"/>
    <property type="match status" value="1"/>
</dbReference>
<evidence type="ECO:0000256" key="9">
    <source>
        <dbReference type="ARBA" id="ARBA00023004"/>
    </source>
</evidence>
<evidence type="ECO:0000256" key="16">
    <source>
        <dbReference type="ARBA" id="ARBA00034078"/>
    </source>
</evidence>
<evidence type="ECO:0000313" key="24">
    <source>
        <dbReference type="Proteomes" id="UP001319180"/>
    </source>
</evidence>
<comment type="cofactor">
    <cofactor evidence="16">
        <name>[2Fe-2S] cluster</name>
        <dbReference type="ChEBI" id="CHEBI:190135"/>
    </cofactor>
</comment>
<keyword evidence="9" id="KW-0408">Iron</keyword>
<dbReference type="SUPFAM" id="SSF54862">
    <property type="entry name" value="4Fe-4S ferredoxins"/>
    <property type="match status" value="1"/>
</dbReference>
<evidence type="ECO:0000256" key="13">
    <source>
        <dbReference type="ARBA" id="ARBA00026021"/>
    </source>
</evidence>
<dbReference type="CDD" id="cd00207">
    <property type="entry name" value="fer2"/>
    <property type="match status" value="1"/>
</dbReference>
<dbReference type="PROSITE" id="PS51839">
    <property type="entry name" value="4FE4S_HC3"/>
    <property type="match status" value="1"/>
</dbReference>
<evidence type="ECO:0000259" key="21">
    <source>
        <dbReference type="PROSITE" id="PS51669"/>
    </source>
</evidence>
<dbReference type="Pfam" id="PF13510">
    <property type="entry name" value="Fer2_4"/>
    <property type="match status" value="1"/>
</dbReference>
<dbReference type="PANTHER" id="PTHR43105:SF10">
    <property type="entry name" value="NADH-QUINONE OXIDOREDUCTASE SUBUNIT G"/>
    <property type="match status" value="1"/>
</dbReference>
<keyword evidence="8" id="KW-1278">Translocase</keyword>
<evidence type="ECO:0000256" key="1">
    <source>
        <dbReference type="ARBA" id="ARBA00001966"/>
    </source>
</evidence>
<dbReference type="InterPro" id="IPR009010">
    <property type="entry name" value="Asp_de-COase-like_dom_sf"/>
</dbReference>
<evidence type="ECO:0000256" key="8">
    <source>
        <dbReference type="ARBA" id="ARBA00022967"/>
    </source>
</evidence>
<dbReference type="PROSITE" id="PS51085">
    <property type="entry name" value="2FE2S_FER_2"/>
    <property type="match status" value="1"/>
</dbReference>
<dbReference type="SUPFAM" id="SSF53706">
    <property type="entry name" value="Formate dehydrogenase/DMSO reductase, domains 1-3"/>
    <property type="match status" value="1"/>
</dbReference>
<comment type="subunit">
    <text evidence="13">Composed of 13 different subunits. Subunits NuoCD, E, F, and G constitute the peripheral sector of the complex.</text>
</comment>